<dbReference type="Gene3D" id="2.60.40.1250">
    <property type="entry name" value="Thiol:disulfide interchange protein DsbD, N-terminal domain"/>
    <property type="match status" value="1"/>
</dbReference>
<dbReference type="OrthoDB" id="767251at2"/>
<dbReference type="Proteomes" id="UP000236731">
    <property type="component" value="Unassembled WGS sequence"/>
</dbReference>
<name>A0A1H5SY04_9SPHI</name>
<dbReference type="RefSeq" id="WP_103905055.1">
    <property type="nucleotide sequence ID" value="NZ_CP049246.1"/>
</dbReference>
<gene>
    <name evidence="3" type="ORF">SAMN05421877_101417</name>
</gene>
<keyword evidence="1" id="KW-0732">Signal</keyword>
<organism evidence="3 4">
    <name type="scientific">Sphingobacterium lactis</name>
    <dbReference type="NCBI Taxonomy" id="797291"/>
    <lineage>
        <taxon>Bacteria</taxon>
        <taxon>Pseudomonadati</taxon>
        <taxon>Bacteroidota</taxon>
        <taxon>Sphingobacteriia</taxon>
        <taxon>Sphingobacteriales</taxon>
        <taxon>Sphingobacteriaceae</taxon>
        <taxon>Sphingobacterium</taxon>
    </lineage>
</organism>
<reference evidence="4" key="1">
    <citation type="submission" date="2016-10" db="EMBL/GenBank/DDBJ databases">
        <authorList>
            <person name="Varghese N."/>
            <person name="Submissions S."/>
        </authorList>
    </citation>
    <scope>NUCLEOTIDE SEQUENCE [LARGE SCALE GENOMIC DNA]</scope>
    <source>
        <strain evidence="4">DSM 22361</strain>
    </source>
</reference>
<proteinExistence type="predicted"/>
<evidence type="ECO:0000313" key="3">
    <source>
        <dbReference type="EMBL" id="SEF55492.1"/>
    </source>
</evidence>
<accession>A0A1H5SY04</accession>
<keyword evidence="4" id="KW-1185">Reference proteome</keyword>
<dbReference type="InterPro" id="IPR036929">
    <property type="entry name" value="DsbDN_sf"/>
</dbReference>
<feature type="domain" description="Thiol:disulfide interchange protein DsbD N-terminal" evidence="2">
    <location>
        <begin position="36"/>
        <end position="147"/>
    </location>
</feature>
<evidence type="ECO:0000259" key="2">
    <source>
        <dbReference type="Pfam" id="PF11412"/>
    </source>
</evidence>
<protein>
    <submittedName>
        <fullName evidence="3">Disulphide bond corrector protein DsbC</fullName>
    </submittedName>
</protein>
<feature type="signal peptide" evidence="1">
    <location>
        <begin position="1"/>
        <end position="20"/>
    </location>
</feature>
<dbReference type="EMBL" id="FNUT01000001">
    <property type="protein sequence ID" value="SEF55492.1"/>
    <property type="molecule type" value="Genomic_DNA"/>
</dbReference>
<dbReference type="InterPro" id="IPR028250">
    <property type="entry name" value="DsbDN"/>
</dbReference>
<feature type="chain" id="PRO_5009284420" evidence="1">
    <location>
        <begin position="21"/>
        <end position="150"/>
    </location>
</feature>
<dbReference type="Pfam" id="PF11412">
    <property type="entry name" value="DsbD_N"/>
    <property type="match status" value="1"/>
</dbReference>
<dbReference type="AlphaFoldDB" id="A0A1H5SY04"/>
<sequence>MKKINLLIAFLVFAVSGAFAQVANPVKWSVGFKKLSNTEAVILLKANVEQGWHIYGLNVPSGGPISTSFKFTPANGAKVSGKPAAKEPKTKYEDVFKMNVPYYNGEVVFQQKVTLANNKPTTVKGVATFMACDKERCLPPDEYEFAVTIK</sequence>
<evidence type="ECO:0000313" key="4">
    <source>
        <dbReference type="Proteomes" id="UP000236731"/>
    </source>
</evidence>
<evidence type="ECO:0000256" key="1">
    <source>
        <dbReference type="SAM" id="SignalP"/>
    </source>
</evidence>